<keyword evidence="3" id="KW-1185">Reference proteome</keyword>
<evidence type="ECO:0000313" key="3">
    <source>
        <dbReference type="Proteomes" id="UP000629098"/>
    </source>
</evidence>
<gene>
    <name evidence="2" type="ORF">ICL16_13195</name>
</gene>
<dbReference type="AlphaFoldDB" id="A0A8J6XMB3"/>
<sequence>MGWLKRLFGLEKPQNAQVNPEPQPVQQQVQAAAPAATQSIPPERVGLNGEYDQSGLAKRVALAFDQDPQLDDVDTLWVAQTSGTVVLKGKVPSQDILNKMVSVARSVNGATSVDTSQVTIG</sequence>
<comment type="caution">
    <text evidence="2">The sequence shown here is derived from an EMBL/GenBank/DDBJ whole genome shotgun (WGS) entry which is preliminary data.</text>
</comment>
<dbReference type="EMBL" id="JACXAE010000048">
    <property type="protein sequence ID" value="MBD2773002.1"/>
    <property type="molecule type" value="Genomic_DNA"/>
</dbReference>
<name>A0A8J6XMB3_9CYAN</name>
<protein>
    <submittedName>
        <fullName evidence="2">BON domain-containing protein</fullName>
    </submittedName>
</protein>
<dbReference type="InterPro" id="IPR007055">
    <property type="entry name" value="BON_dom"/>
</dbReference>
<dbReference type="RefSeq" id="WP_190828267.1">
    <property type="nucleotide sequence ID" value="NZ_CAWPPI010000048.1"/>
</dbReference>
<accession>A0A8J6XMB3</accession>
<reference evidence="2" key="1">
    <citation type="submission" date="2020-09" db="EMBL/GenBank/DDBJ databases">
        <title>Iningainema tapete sp. nov. (Scytonemataceae, Cyanobacteria) from greenhouses in central Florida (USA) produces two types of nodularin with biosynthetic potential for microcystin-LR and anabaenopeptins.</title>
        <authorList>
            <person name="Berthold D.E."/>
            <person name="Lefler F.W."/>
            <person name="Huang I.-S."/>
            <person name="Abdulla H."/>
            <person name="Zimba P.V."/>
            <person name="Laughinghouse H.D. IV."/>
        </authorList>
    </citation>
    <scope>NUCLEOTIDE SEQUENCE</scope>
    <source>
        <strain evidence="2">BLCCT55</strain>
    </source>
</reference>
<evidence type="ECO:0000259" key="1">
    <source>
        <dbReference type="PROSITE" id="PS50914"/>
    </source>
</evidence>
<dbReference type="Pfam" id="PF04972">
    <property type="entry name" value="BON"/>
    <property type="match status" value="1"/>
</dbReference>
<dbReference type="PROSITE" id="PS50914">
    <property type="entry name" value="BON"/>
    <property type="match status" value="1"/>
</dbReference>
<organism evidence="2 3">
    <name type="scientific">Iningainema tapete BLCC-T55</name>
    <dbReference type="NCBI Taxonomy" id="2748662"/>
    <lineage>
        <taxon>Bacteria</taxon>
        <taxon>Bacillati</taxon>
        <taxon>Cyanobacteriota</taxon>
        <taxon>Cyanophyceae</taxon>
        <taxon>Nostocales</taxon>
        <taxon>Scytonemataceae</taxon>
        <taxon>Iningainema tapete</taxon>
    </lineage>
</organism>
<feature type="domain" description="BON" evidence="1">
    <location>
        <begin position="52"/>
        <end position="121"/>
    </location>
</feature>
<dbReference type="Proteomes" id="UP000629098">
    <property type="component" value="Unassembled WGS sequence"/>
</dbReference>
<proteinExistence type="predicted"/>
<evidence type="ECO:0000313" key="2">
    <source>
        <dbReference type="EMBL" id="MBD2773002.1"/>
    </source>
</evidence>